<sequence>MEGDGSVYRRKPELGAFADRALRQVQHLVGAVGELLVPPQCPGCGRSGECVEHGKSGDLCPQCKAQLQQVPRRFSPRASLRAPAWTCGPYAGAHRGIILSAKERGSRRAREIMGAVVGAALGNLAAVGEIMPPLITPIVLIPAPTRRGSARRRGGDPVTLACEFAAATMRGVEVLSLVQTQASTTDSAELGASQRRANLSGRILPNVTAGSEKHAQLLKLCESATVVLVDDVATTGATASETELVLASLGVRLDLVLVVSRA</sequence>
<dbReference type="STRING" id="1408189.CLAC_02830"/>
<dbReference type="PANTHER" id="PTHR47505">
    <property type="entry name" value="DNA UTILIZATION PROTEIN YHGH"/>
    <property type="match status" value="1"/>
</dbReference>
<dbReference type="SUPFAM" id="SSF53271">
    <property type="entry name" value="PRTase-like"/>
    <property type="match status" value="1"/>
</dbReference>
<evidence type="ECO:0000313" key="2">
    <source>
        <dbReference type="Proteomes" id="UP000058446"/>
    </source>
</evidence>
<dbReference type="EMBL" id="CP006841">
    <property type="protein sequence ID" value="ALA66843.1"/>
    <property type="molecule type" value="Genomic_DNA"/>
</dbReference>
<keyword evidence="2" id="KW-1185">Reference proteome</keyword>
<evidence type="ECO:0008006" key="3">
    <source>
        <dbReference type="Google" id="ProtNLM"/>
    </source>
</evidence>
<reference evidence="1 2" key="1">
    <citation type="submission" date="2013-10" db="EMBL/GenBank/DDBJ databases">
        <title>Complete genome sequence of Corynebacterium lactis DSM 45799(T), isolated from raw cow milk.</title>
        <authorList>
            <person name="Ruckert C."/>
            <person name="Albersmeier A."/>
            <person name="Lipski A."/>
            <person name="Kalinowski J."/>
        </authorList>
    </citation>
    <scope>NUCLEOTIDE SEQUENCE [LARGE SCALE GENOMIC DNA]</scope>
    <source>
        <strain evidence="1 2">RW2-5</strain>
    </source>
</reference>
<dbReference type="Proteomes" id="UP000058446">
    <property type="component" value="Chromosome"/>
</dbReference>
<dbReference type="InterPro" id="IPR051910">
    <property type="entry name" value="ComF/GntX_DNA_util-trans"/>
</dbReference>
<protein>
    <recommendedName>
        <fullName evidence="3">Phosphoribosyltransferase</fullName>
    </recommendedName>
</protein>
<dbReference type="KEGG" id="clw:CLAC_02830"/>
<name>A0A0K2GYU0_9CORY</name>
<dbReference type="PATRIC" id="fig|1408189.4.peg.564"/>
<organism evidence="1 2">
    <name type="scientific">Corynebacterium lactis RW2-5</name>
    <dbReference type="NCBI Taxonomy" id="1408189"/>
    <lineage>
        <taxon>Bacteria</taxon>
        <taxon>Bacillati</taxon>
        <taxon>Actinomycetota</taxon>
        <taxon>Actinomycetes</taxon>
        <taxon>Mycobacteriales</taxon>
        <taxon>Corynebacteriaceae</taxon>
        <taxon>Corynebacterium</taxon>
    </lineage>
</organism>
<accession>A0A0K2GYU0</accession>
<evidence type="ECO:0000313" key="1">
    <source>
        <dbReference type="EMBL" id="ALA66843.1"/>
    </source>
</evidence>
<gene>
    <name evidence="1" type="ORF">CLAC_02830</name>
</gene>
<dbReference type="InterPro" id="IPR029057">
    <property type="entry name" value="PRTase-like"/>
</dbReference>
<proteinExistence type="predicted"/>
<dbReference type="AlphaFoldDB" id="A0A0K2GYU0"/>
<dbReference type="PANTHER" id="PTHR47505:SF1">
    <property type="entry name" value="DNA UTILIZATION PROTEIN YHGH"/>
    <property type="match status" value="1"/>
</dbReference>